<dbReference type="EMBL" id="JACHEN010000001">
    <property type="protein sequence ID" value="MBB6213958.1"/>
    <property type="molecule type" value="Genomic_DNA"/>
</dbReference>
<accession>A0A841KPC4</accession>
<reference evidence="1 2" key="1">
    <citation type="submission" date="2020-08" db="EMBL/GenBank/DDBJ databases">
        <title>Genomic Encyclopedia of Type Strains, Phase IV (KMG-IV): sequencing the most valuable type-strain genomes for metagenomic binning, comparative biology and taxonomic classification.</title>
        <authorList>
            <person name="Goeker M."/>
        </authorList>
    </citation>
    <scope>NUCLEOTIDE SEQUENCE [LARGE SCALE GENOMIC DNA]</scope>
    <source>
        <strain evidence="1 2">DSM 103526</strain>
    </source>
</reference>
<comment type="caution">
    <text evidence="1">The sequence shown here is derived from an EMBL/GenBank/DDBJ whole genome shotgun (WGS) entry which is preliminary data.</text>
</comment>
<dbReference type="Proteomes" id="UP000579281">
    <property type="component" value="Unassembled WGS sequence"/>
</dbReference>
<sequence length="56" mass="6307">MMNINCALNCFFQEDGKCALTHIISASSSPHPECIYYRPHSYGQHNTTVESTQNSE</sequence>
<dbReference type="AlphaFoldDB" id="A0A841KPC4"/>
<proteinExistence type="predicted"/>
<evidence type="ECO:0000313" key="2">
    <source>
        <dbReference type="Proteomes" id="UP000579281"/>
    </source>
</evidence>
<gene>
    <name evidence="1" type="ORF">HNQ80_000027</name>
</gene>
<name>A0A841KPC4_9FIRM</name>
<protein>
    <recommendedName>
        <fullName evidence="3">Hydroxymyristoyl-ACP dehydratase</fullName>
    </recommendedName>
</protein>
<evidence type="ECO:0008006" key="3">
    <source>
        <dbReference type="Google" id="ProtNLM"/>
    </source>
</evidence>
<evidence type="ECO:0000313" key="1">
    <source>
        <dbReference type="EMBL" id="MBB6213958.1"/>
    </source>
</evidence>
<keyword evidence="2" id="KW-1185">Reference proteome</keyword>
<organism evidence="1 2">
    <name type="scientific">Anaerosolibacter carboniphilus</name>
    <dbReference type="NCBI Taxonomy" id="1417629"/>
    <lineage>
        <taxon>Bacteria</taxon>
        <taxon>Bacillati</taxon>
        <taxon>Bacillota</taxon>
        <taxon>Clostridia</taxon>
        <taxon>Peptostreptococcales</taxon>
        <taxon>Thermotaleaceae</taxon>
        <taxon>Anaerosolibacter</taxon>
    </lineage>
</organism>